<feature type="domain" description="Calcineurin-like phosphoesterase" evidence="5">
    <location>
        <begin position="287"/>
        <end position="526"/>
    </location>
</feature>
<sequence>MQSSLLWSFSSARAKIFFAHSFEGHLEYPKLGKKKCKKKRSFRGVSSLLSTRQLEVGLSEVSTRSTKLGDDNYKAFVYNNPTCHISKEELVYSGSTNSRNKLWASCTRFLNSNRCLKCRKCSTCFLQLKACWWKKNQSLSSCLKRGMSSCFWQQGFSYCVFRSFEGRKTCYGRLSPPLRNSERKICFGPGFVRESNVSVPSRCHQLCYLFNPYTNKDVCTGKLFPLMYAVYMSQYHAHTSNHNWKEDGRYYSHFTSKDKDSSHHHTVLTNQVNSFHGLSSPCEKIRRLAVISDIHVFDVDGFWNENVLEFFNLRILGLLNILFLRGPERFSVQVLAKAIEDMHEMRVDHLILAGDITNLSLESEFATAFKVVRLFGPPSSITAIPGNHDVYNRGELKRKLFQKYFGSYAVSDVLGTSPRGDGFPIIQMRGNVALIGLNTALPGSARGMVGRRQWHALEEMMERASHILNNVDMKILVLHHPAQNPMIRGLPWIREIGHDLKDWKSVAKFCRKYSIDLVVHGHNHVPYQGVLDGSPQTLVCESGSGTLMTYQEDRVARYTIFELNEKGVLERSFARVWDMEGECFQTKELILPPIEKQKSVPFAAT</sequence>
<dbReference type="GO" id="GO:0046872">
    <property type="term" value="F:metal ion binding"/>
    <property type="evidence" value="ECO:0007669"/>
    <property type="project" value="UniProtKB-KW"/>
</dbReference>
<dbReference type="SUPFAM" id="SSF56300">
    <property type="entry name" value="Metallo-dependent phosphatases"/>
    <property type="match status" value="1"/>
</dbReference>
<name>M2X5Y5_GALSU</name>
<reference evidence="7" key="1">
    <citation type="journal article" date="2013" name="Science">
        <title>Gene transfer from bacteria and archaea facilitated evolution of an extremophilic eukaryote.</title>
        <authorList>
            <person name="Schonknecht G."/>
            <person name="Chen W.H."/>
            <person name="Ternes C.M."/>
            <person name="Barbier G.G."/>
            <person name="Shrestha R.P."/>
            <person name="Stanke M."/>
            <person name="Brautigam A."/>
            <person name="Baker B.J."/>
            <person name="Banfield J.F."/>
            <person name="Garavito R.M."/>
            <person name="Carr K."/>
            <person name="Wilkerson C."/>
            <person name="Rensing S.A."/>
            <person name="Gagneul D."/>
            <person name="Dickenson N.E."/>
            <person name="Oesterhelt C."/>
            <person name="Lercher M.J."/>
            <person name="Weber A.P."/>
        </authorList>
    </citation>
    <scope>NUCLEOTIDE SEQUENCE [LARGE SCALE GENOMIC DNA]</scope>
    <source>
        <strain evidence="7">074W</strain>
    </source>
</reference>
<evidence type="ECO:0000313" key="6">
    <source>
        <dbReference type="EMBL" id="EME31885.1"/>
    </source>
</evidence>
<dbReference type="AlphaFoldDB" id="M2X5Y5"/>
<dbReference type="GO" id="GO:0016787">
    <property type="term" value="F:hydrolase activity"/>
    <property type="evidence" value="ECO:0007669"/>
    <property type="project" value="UniProtKB-KW"/>
</dbReference>
<dbReference type="RefSeq" id="XP_005708405.1">
    <property type="nucleotide sequence ID" value="XM_005708348.1"/>
</dbReference>
<gene>
    <name evidence="6" type="ORF">Gasu_09540</name>
</gene>
<evidence type="ECO:0000313" key="7">
    <source>
        <dbReference type="Proteomes" id="UP000030680"/>
    </source>
</evidence>
<accession>M2X5Y5</accession>
<dbReference type="GeneID" id="17090498"/>
<dbReference type="InterPro" id="IPR004843">
    <property type="entry name" value="Calcineurin-like_PHP"/>
</dbReference>
<evidence type="ECO:0000256" key="1">
    <source>
        <dbReference type="ARBA" id="ARBA00022723"/>
    </source>
</evidence>
<evidence type="ECO:0000256" key="2">
    <source>
        <dbReference type="ARBA" id="ARBA00022801"/>
    </source>
</evidence>
<keyword evidence="7" id="KW-1185">Reference proteome</keyword>
<comment type="similarity">
    <text evidence="4">Belongs to the cyclic nucleotide phosphodiesterase class-III family.</text>
</comment>
<evidence type="ECO:0000259" key="5">
    <source>
        <dbReference type="Pfam" id="PF00149"/>
    </source>
</evidence>
<dbReference type="Proteomes" id="UP000030680">
    <property type="component" value="Unassembled WGS sequence"/>
</dbReference>
<dbReference type="OrthoDB" id="10268027at2759"/>
<proteinExistence type="inferred from homology"/>
<dbReference type="eggNOG" id="ENOG502SUVH">
    <property type="taxonomic scope" value="Eukaryota"/>
</dbReference>
<protein>
    <submittedName>
        <fullName evidence="6">Metallophosphoesterase</fullName>
    </submittedName>
</protein>
<dbReference type="Gene3D" id="3.60.21.10">
    <property type="match status" value="1"/>
</dbReference>
<dbReference type="InterPro" id="IPR050884">
    <property type="entry name" value="CNP_phosphodiesterase-III"/>
</dbReference>
<keyword evidence="2" id="KW-0378">Hydrolase</keyword>
<evidence type="ECO:0000256" key="4">
    <source>
        <dbReference type="ARBA" id="ARBA00025742"/>
    </source>
</evidence>
<organism evidence="6 7">
    <name type="scientific">Galdieria sulphuraria</name>
    <name type="common">Red alga</name>
    <dbReference type="NCBI Taxonomy" id="130081"/>
    <lineage>
        <taxon>Eukaryota</taxon>
        <taxon>Rhodophyta</taxon>
        <taxon>Bangiophyceae</taxon>
        <taxon>Galdieriales</taxon>
        <taxon>Galdieriaceae</taxon>
        <taxon>Galdieria</taxon>
    </lineage>
</organism>
<dbReference type="Gramene" id="EME31885">
    <property type="protein sequence ID" value="EME31885"/>
    <property type="gene ID" value="Gasu_09540"/>
</dbReference>
<keyword evidence="1" id="KW-0479">Metal-binding</keyword>
<keyword evidence="3" id="KW-0408">Iron</keyword>
<dbReference type="KEGG" id="gsl:Gasu_09540"/>
<dbReference type="PANTHER" id="PTHR42988">
    <property type="entry name" value="PHOSPHOHYDROLASE"/>
    <property type="match status" value="1"/>
</dbReference>
<evidence type="ECO:0000256" key="3">
    <source>
        <dbReference type="ARBA" id="ARBA00023004"/>
    </source>
</evidence>
<dbReference type="PANTHER" id="PTHR42988:SF2">
    <property type="entry name" value="CYCLIC NUCLEOTIDE PHOSPHODIESTERASE CBUA0032-RELATED"/>
    <property type="match status" value="1"/>
</dbReference>
<dbReference type="InterPro" id="IPR029052">
    <property type="entry name" value="Metallo-depent_PP-like"/>
</dbReference>
<dbReference type="EMBL" id="KB454489">
    <property type="protein sequence ID" value="EME31885.1"/>
    <property type="molecule type" value="Genomic_DNA"/>
</dbReference>
<dbReference type="Pfam" id="PF00149">
    <property type="entry name" value="Metallophos"/>
    <property type="match status" value="1"/>
</dbReference>